<organism evidence="1 2">
    <name type="scientific">Caerostris extrusa</name>
    <name type="common">Bark spider</name>
    <name type="synonym">Caerostris bankana</name>
    <dbReference type="NCBI Taxonomy" id="172846"/>
    <lineage>
        <taxon>Eukaryota</taxon>
        <taxon>Metazoa</taxon>
        <taxon>Ecdysozoa</taxon>
        <taxon>Arthropoda</taxon>
        <taxon>Chelicerata</taxon>
        <taxon>Arachnida</taxon>
        <taxon>Araneae</taxon>
        <taxon>Araneomorphae</taxon>
        <taxon>Entelegynae</taxon>
        <taxon>Araneoidea</taxon>
        <taxon>Araneidae</taxon>
        <taxon>Caerostris</taxon>
    </lineage>
</organism>
<reference evidence="1 2" key="1">
    <citation type="submission" date="2021-06" db="EMBL/GenBank/DDBJ databases">
        <title>Caerostris extrusa draft genome.</title>
        <authorList>
            <person name="Kono N."/>
            <person name="Arakawa K."/>
        </authorList>
    </citation>
    <scope>NUCLEOTIDE SEQUENCE [LARGE SCALE GENOMIC DNA]</scope>
</reference>
<protein>
    <submittedName>
        <fullName evidence="1">Uncharacterized protein</fullName>
    </submittedName>
</protein>
<comment type="caution">
    <text evidence="1">The sequence shown here is derived from an EMBL/GenBank/DDBJ whole genome shotgun (WGS) entry which is preliminary data.</text>
</comment>
<dbReference type="AlphaFoldDB" id="A0AAV4XST7"/>
<keyword evidence="2" id="KW-1185">Reference proteome</keyword>
<evidence type="ECO:0000313" key="2">
    <source>
        <dbReference type="Proteomes" id="UP001054945"/>
    </source>
</evidence>
<name>A0AAV4XST7_CAEEX</name>
<evidence type="ECO:0000313" key="1">
    <source>
        <dbReference type="EMBL" id="GIY96919.1"/>
    </source>
</evidence>
<proteinExistence type="predicted"/>
<accession>A0AAV4XST7</accession>
<dbReference type="Proteomes" id="UP001054945">
    <property type="component" value="Unassembled WGS sequence"/>
</dbReference>
<sequence length="136" mass="15523">MSQQKLQIIIFGQRMASLNQFPFFCSSIQRAPSGFELFARVKPNVFSERLSALEETPTARIAFMATGNKFLGRIRFLQSFDVRKEIFPEMRTQRAKVSNPQLGGQTHRRGMRQASKLRIVTNASLAEIVVVELQMD</sequence>
<dbReference type="EMBL" id="BPLR01000715">
    <property type="protein sequence ID" value="GIY96919.1"/>
    <property type="molecule type" value="Genomic_DNA"/>
</dbReference>
<gene>
    <name evidence="1" type="ORF">CEXT_706541</name>
</gene>